<dbReference type="Gene3D" id="3.30.160.170">
    <property type="entry name" value="FlaG-like"/>
    <property type="match status" value="1"/>
</dbReference>
<keyword evidence="2" id="KW-0969">Cilium</keyword>
<reference evidence="2 3" key="2">
    <citation type="submission" date="2020-08" db="EMBL/GenBank/DDBJ databases">
        <title>Stappia taiwanensis sp. nov., isolated from a coastal thermal spring.</title>
        <authorList>
            <person name="Kampfer P."/>
        </authorList>
    </citation>
    <scope>NUCLEOTIDE SEQUENCE [LARGE SCALE GENOMIC DNA]</scope>
    <source>
        <strain evidence="2 3">DSM 23284</strain>
    </source>
</reference>
<dbReference type="AlphaFoldDB" id="A0A838XPD4"/>
<keyword evidence="2" id="KW-0282">Flagellum</keyword>
<dbReference type="InterPro" id="IPR035924">
    <property type="entry name" value="FlaG-like_sf"/>
</dbReference>
<proteinExistence type="predicted"/>
<feature type="region of interest" description="Disordered" evidence="1">
    <location>
        <begin position="1"/>
        <end position="73"/>
    </location>
</feature>
<reference evidence="2 3" key="1">
    <citation type="submission" date="2020-07" db="EMBL/GenBank/DDBJ databases">
        <authorList>
            <person name="Li M."/>
        </authorList>
    </citation>
    <scope>NUCLEOTIDE SEQUENCE [LARGE SCALE GENOMIC DNA]</scope>
    <source>
        <strain evidence="2 3">DSM 23284</strain>
    </source>
</reference>
<evidence type="ECO:0000313" key="2">
    <source>
        <dbReference type="EMBL" id="MBA4610446.1"/>
    </source>
</evidence>
<dbReference type="InterPro" id="IPR005186">
    <property type="entry name" value="FlaG"/>
</dbReference>
<comment type="caution">
    <text evidence="2">The sequence shown here is derived from an EMBL/GenBank/DDBJ whole genome shotgun (WGS) entry which is preliminary data.</text>
</comment>
<keyword evidence="2" id="KW-0966">Cell projection</keyword>
<gene>
    <name evidence="2" type="ORF">H1W37_02175</name>
</gene>
<accession>A0A838XPD4</accession>
<organism evidence="2 3">
    <name type="scientific">Stappia taiwanensis</name>
    <dbReference type="NCBI Taxonomy" id="992267"/>
    <lineage>
        <taxon>Bacteria</taxon>
        <taxon>Pseudomonadati</taxon>
        <taxon>Pseudomonadota</taxon>
        <taxon>Alphaproteobacteria</taxon>
        <taxon>Hyphomicrobiales</taxon>
        <taxon>Stappiaceae</taxon>
        <taxon>Stappia</taxon>
    </lineage>
</organism>
<dbReference type="SUPFAM" id="SSF160214">
    <property type="entry name" value="FlaG-like"/>
    <property type="match status" value="1"/>
</dbReference>
<dbReference type="RefSeq" id="WP_181758650.1">
    <property type="nucleotide sequence ID" value="NZ_BMCR01000002.1"/>
</dbReference>
<dbReference type="Pfam" id="PF03646">
    <property type="entry name" value="FlaG"/>
    <property type="match status" value="1"/>
</dbReference>
<sequence length="124" mass="13650">MEPGAVRTPGYSVTTPAMRSIEPVNAPSVATDIPPEQAVTPSRSSEALRPSAENDRETASSPQEPVKREEYRDEVTDSLVFRAIDTETGEVLRQIPDESLLRLRRAFAETTHKDMTGLGLNRSL</sequence>
<evidence type="ECO:0000313" key="3">
    <source>
        <dbReference type="Proteomes" id="UP000559404"/>
    </source>
</evidence>
<keyword evidence="3" id="KW-1185">Reference proteome</keyword>
<dbReference type="Proteomes" id="UP000559404">
    <property type="component" value="Unassembled WGS sequence"/>
</dbReference>
<evidence type="ECO:0000256" key="1">
    <source>
        <dbReference type="SAM" id="MobiDB-lite"/>
    </source>
</evidence>
<protein>
    <submittedName>
        <fullName evidence="2">Flagellar protein FlaG</fullName>
    </submittedName>
</protein>
<name>A0A838XPD4_9HYPH</name>
<dbReference type="EMBL" id="JACEON010000002">
    <property type="protein sequence ID" value="MBA4610446.1"/>
    <property type="molecule type" value="Genomic_DNA"/>
</dbReference>